<proteinExistence type="predicted"/>
<reference evidence="1 2" key="1">
    <citation type="submission" date="2019-05" db="EMBL/GenBank/DDBJ databases">
        <title>Another draft genome of Portunus trituberculatus and its Hox gene families provides insights of decapod evolution.</title>
        <authorList>
            <person name="Jeong J.-H."/>
            <person name="Song I."/>
            <person name="Kim S."/>
            <person name="Choi T."/>
            <person name="Kim D."/>
            <person name="Ryu S."/>
            <person name="Kim W."/>
        </authorList>
    </citation>
    <scope>NUCLEOTIDE SEQUENCE [LARGE SCALE GENOMIC DNA]</scope>
    <source>
        <tissue evidence="1">Muscle</tissue>
    </source>
</reference>
<sequence length="65" mass="7445">MNNKQDSFGTPQAVFFLSHSREVFSLFMTPVTSSSRSRQPDTHKLPTLPAFQRWVITEASAFDLR</sequence>
<comment type="caution">
    <text evidence="1">The sequence shown here is derived from an EMBL/GenBank/DDBJ whole genome shotgun (WGS) entry which is preliminary data.</text>
</comment>
<evidence type="ECO:0000313" key="1">
    <source>
        <dbReference type="EMBL" id="MPC77368.1"/>
    </source>
</evidence>
<keyword evidence="2" id="KW-1185">Reference proteome</keyword>
<accession>A0A5B7I905</accession>
<dbReference type="Proteomes" id="UP000324222">
    <property type="component" value="Unassembled WGS sequence"/>
</dbReference>
<protein>
    <submittedName>
        <fullName evidence="1">Uncharacterized protein</fullName>
    </submittedName>
</protein>
<name>A0A5B7I905_PORTR</name>
<dbReference type="EMBL" id="VSRR010045700">
    <property type="protein sequence ID" value="MPC77368.1"/>
    <property type="molecule type" value="Genomic_DNA"/>
</dbReference>
<dbReference type="AlphaFoldDB" id="A0A5B7I905"/>
<organism evidence="1 2">
    <name type="scientific">Portunus trituberculatus</name>
    <name type="common">Swimming crab</name>
    <name type="synonym">Neptunus trituberculatus</name>
    <dbReference type="NCBI Taxonomy" id="210409"/>
    <lineage>
        <taxon>Eukaryota</taxon>
        <taxon>Metazoa</taxon>
        <taxon>Ecdysozoa</taxon>
        <taxon>Arthropoda</taxon>
        <taxon>Crustacea</taxon>
        <taxon>Multicrustacea</taxon>
        <taxon>Malacostraca</taxon>
        <taxon>Eumalacostraca</taxon>
        <taxon>Eucarida</taxon>
        <taxon>Decapoda</taxon>
        <taxon>Pleocyemata</taxon>
        <taxon>Brachyura</taxon>
        <taxon>Eubrachyura</taxon>
        <taxon>Portunoidea</taxon>
        <taxon>Portunidae</taxon>
        <taxon>Portuninae</taxon>
        <taxon>Portunus</taxon>
    </lineage>
</organism>
<evidence type="ECO:0000313" key="2">
    <source>
        <dbReference type="Proteomes" id="UP000324222"/>
    </source>
</evidence>
<gene>
    <name evidence="1" type="ORF">E2C01_071820</name>
</gene>